<feature type="transmembrane region" description="Helical" evidence="2">
    <location>
        <begin position="365"/>
        <end position="383"/>
    </location>
</feature>
<feature type="region of interest" description="Disordered" evidence="1">
    <location>
        <begin position="457"/>
        <end position="477"/>
    </location>
</feature>
<keyword evidence="4" id="KW-1185">Reference proteome</keyword>
<feature type="transmembrane region" description="Helical" evidence="2">
    <location>
        <begin position="420"/>
        <end position="441"/>
    </location>
</feature>
<evidence type="ECO:0000313" key="3">
    <source>
        <dbReference type="EMBL" id="GAA4689460.1"/>
    </source>
</evidence>
<keyword evidence="2" id="KW-0472">Membrane</keyword>
<feature type="transmembrane region" description="Helical" evidence="2">
    <location>
        <begin position="33"/>
        <end position="57"/>
    </location>
</feature>
<evidence type="ECO:0000256" key="1">
    <source>
        <dbReference type="SAM" id="MobiDB-lite"/>
    </source>
</evidence>
<gene>
    <name evidence="3" type="ORF">GCM10025781_02820</name>
</gene>
<keyword evidence="2" id="KW-1133">Transmembrane helix</keyword>
<evidence type="ECO:0000256" key="2">
    <source>
        <dbReference type="SAM" id="Phobius"/>
    </source>
</evidence>
<evidence type="ECO:0008006" key="5">
    <source>
        <dbReference type="Google" id="ProtNLM"/>
    </source>
</evidence>
<evidence type="ECO:0000313" key="4">
    <source>
        <dbReference type="Proteomes" id="UP001501446"/>
    </source>
</evidence>
<feature type="transmembrane region" description="Helical" evidence="2">
    <location>
        <begin position="287"/>
        <end position="308"/>
    </location>
</feature>
<feature type="transmembrane region" description="Helical" evidence="2">
    <location>
        <begin position="264"/>
        <end position="280"/>
    </location>
</feature>
<feature type="transmembrane region" description="Helical" evidence="2">
    <location>
        <begin position="192"/>
        <end position="209"/>
    </location>
</feature>
<dbReference type="EMBL" id="BAABLN010000002">
    <property type="protein sequence ID" value="GAA4689460.1"/>
    <property type="molecule type" value="Genomic_DNA"/>
</dbReference>
<feature type="compositionally biased region" description="Polar residues" evidence="1">
    <location>
        <begin position="457"/>
        <end position="466"/>
    </location>
</feature>
<organism evidence="3 4">
    <name type="scientific">Kocuria gwangalliensis</name>
    <dbReference type="NCBI Taxonomy" id="501592"/>
    <lineage>
        <taxon>Bacteria</taxon>
        <taxon>Bacillati</taxon>
        <taxon>Actinomycetota</taxon>
        <taxon>Actinomycetes</taxon>
        <taxon>Micrococcales</taxon>
        <taxon>Micrococcaceae</taxon>
        <taxon>Kocuria</taxon>
    </lineage>
</organism>
<dbReference type="RefSeq" id="WP_345310317.1">
    <property type="nucleotide sequence ID" value="NZ_BAABLN010000002.1"/>
</dbReference>
<reference evidence="4" key="1">
    <citation type="journal article" date="2019" name="Int. J. Syst. Evol. Microbiol.">
        <title>The Global Catalogue of Microorganisms (GCM) 10K type strain sequencing project: providing services to taxonomists for standard genome sequencing and annotation.</title>
        <authorList>
            <consortium name="The Broad Institute Genomics Platform"/>
            <consortium name="The Broad Institute Genome Sequencing Center for Infectious Disease"/>
            <person name="Wu L."/>
            <person name="Ma J."/>
        </authorList>
    </citation>
    <scope>NUCLEOTIDE SEQUENCE [LARGE SCALE GENOMIC DNA]</scope>
    <source>
        <strain evidence="4">JCM 18958</strain>
    </source>
</reference>
<accession>A0ABP8WHL8</accession>
<feature type="transmembrane region" description="Helical" evidence="2">
    <location>
        <begin position="215"/>
        <end position="233"/>
    </location>
</feature>
<comment type="caution">
    <text evidence="3">The sequence shown here is derived from an EMBL/GenBank/DDBJ whole genome shotgun (WGS) entry which is preliminary data.</text>
</comment>
<dbReference type="Proteomes" id="UP001501446">
    <property type="component" value="Unassembled WGS sequence"/>
</dbReference>
<feature type="transmembrane region" description="Helical" evidence="2">
    <location>
        <begin position="390"/>
        <end position="408"/>
    </location>
</feature>
<feature type="transmembrane region" description="Helical" evidence="2">
    <location>
        <begin position="240"/>
        <end position="258"/>
    </location>
</feature>
<protein>
    <recommendedName>
        <fullName evidence="5">DUF2142 domain-containing protein</fullName>
    </recommendedName>
</protein>
<keyword evidence="2" id="KW-0812">Transmembrane</keyword>
<name>A0ABP8WHL8_9MICC</name>
<feature type="transmembrane region" description="Helical" evidence="2">
    <location>
        <begin position="165"/>
        <end position="185"/>
    </location>
</feature>
<sequence>MDVSRYMSREMLRRHLNRETLHRVKDDWRWRPFLKGLGVLVALQFVLFGLLIVGQAVPDKPIVDNLVSSIEKNTYGPSGIPDRMGTQSDTFTECVVVGTGLGAPPDESALSRAARMPRIDNCAGGKQDIAELAQGKVFEDSNYYKYWAGYTIITRPLLATVGLEGLRIVSGTLMIAGLFAALVLVRSKTSTAVTIALFLPFVMGTNMLSTPSTSFSQSIAITFIFLSVILTAVGFTRSTYLGLLGAGVGAAMFCYVDLLTTPAIPWAMSAFVLTAAVWYRERDLRSAATWGVLAAVVWPATFGLTWVFRWIFGALFLGIGETIAMVRQNVGFRTGGSFGGVSDAFGAGVASNVSFWWNNVPTAQFVFYGCLIAAAIGLVLAVHRGGVGRLKIAGVLALPLLIPPLWYIVVSNHSQIHEFFVNRGVPAALAVFTAACWAAAVRTAPPVGERIPIEVPETTTGSTSVGSLPHDGGSVGR</sequence>
<proteinExistence type="predicted"/>